<keyword evidence="1" id="KW-0560">Oxidoreductase</keyword>
<dbReference type="InterPro" id="IPR006140">
    <property type="entry name" value="D-isomer_DH_NAD-bd"/>
</dbReference>
<proteinExistence type="predicted"/>
<dbReference type="EMBL" id="BJYG01000023">
    <property type="protein sequence ID" value="GEN63636.1"/>
    <property type="molecule type" value="Genomic_DNA"/>
</dbReference>
<sequence>MVSQGPCLAIEAGGEKTFSLWRDLFRKIAPSLNIVWWKAPDVDPAAVDYLLVWKPPAGGLTPFSGLKGIICTGAGVDHLLKDPDWPVKVPLIRMGGERTGVLMAEFVLWACLSLFRGARAWAWQQERHIFERELITRVASEVSVGIMGFGSLGRVVAQRLLLNGFRVRGWSRSGRAEPGVEVFAGEEALGAFLGGTDILVNLLPNTPETADRLDRDVFAGLPGAAAVVNVGRGTQLVEADLLAALDSGHLSGAVLDVFRTEPPDPDSPLWVHPRITMTPHAASEASRADHARYVADVIGQLEKGGMPDLAYDFSRGY</sequence>
<comment type="caution">
    <text evidence="4">The sequence shown here is derived from an EMBL/GenBank/DDBJ whole genome shotgun (WGS) entry which is preliminary data.</text>
</comment>
<protein>
    <submittedName>
        <fullName evidence="4">Glyoxylate/hydroxypyruvate reductase A</fullName>
    </submittedName>
</protein>
<dbReference type="PANTHER" id="PTHR43333:SF1">
    <property type="entry name" value="D-ISOMER SPECIFIC 2-HYDROXYACID DEHYDROGENASE NAD-BINDING DOMAIN-CONTAINING PROTEIN"/>
    <property type="match status" value="1"/>
</dbReference>
<evidence type="ECO:0000256" key="1">
    <source>
        <dbReference type="ARBA" id="ARBA00023002"/>
    </source>
</evidence>
<evidence type="ECO:0000313" key="4">
    <source>
        <dbReference type="EMBL" id="GEN63636.1"/>
    </source>
</evidence>
<organism evidence="4 5">
    <name type="scientific">Acetobacter oeni</name>
    <dbReference type="NCBI Taxonomy" id="304077"/>
    <lineage>
        <taxon>Bacteria</taxon>
        <taxon>Pseudomonadati</taxon>
        <taxon>Pseudomonadota</taxon>
        <taxon>Alphaproteobacteria</taxon>
        <taxon>Acetobacterales</taxon>
        <taxon>Acetobacteraceae</taxon>
        <taxon>Acetobacter</taxon>
    </lineage>
</organism>
<evidence type="ECO:0000256" key="2">
    <source>
        <dbReference type="ARBA" id="ARBA00023027"/>
    </source>
</evidence>
<dbReference type="SUPFAM" id="SSF51735">
    <property type="entry name" value="NAD(P)-binding Rossmann-fold domains"/>
    <property type="match status" value="1"/>
</dbReference>
<reference evidence="4 5" key="1">
    <citation type="submission" date="2019-07" db="EMBL/GenBank/DDBJ databases">
        <title>Whole genome shotgun sequence of Acetobacter oeni NBRC 105207.</title>
        <authorList>
            <person name="Hosoyama A."/>
            <person name="Uohara A."/>
            <person name="Ohji S."/>
            <person name="Ichikawa N."/>
        </authorList>
    </citation>
    <scope>NUCLEOTIDE SEQUENCE [LARGE SCALE GENOMIC DNA]</scope>
    <source>
        <strain evidence="4 5">NBRC 105207</strain>
    </source>
</reference>
<dbReference type="Pfam" id="PF02826">
    <property type="entry name" value="2-Hacid_dh_C"/>
    <property type="match status" value="1"/>
</dbReference>
<gene>
    <name evidence="4" type="ORF">AOE01nite_18600</name>
</gene>
<dbReference type="RefSeq" id="WP_261765964.1">
    <property type="nucleotide sequence ID" value="NZ_BJYG01000023.1"/>
</dbReference>
<dbReference type="AlphaFoldDB" id="A0A511XL19"/>
<feature type="domain" description="D-isomer specific 2-hydroxyacid dehydrogenase NAD-binding" evidence="3">
    <location>
        <begin position="109"/>
        <end position="282"/>
    </location>
</feature>
<evidence type="ECO:0000313" key="5">
    <source>
        <dbReference type="Proteomes" id="UP000321746"/>
    </source>
</evidence>
<dbReference type="GO" id="GO:0016491">
    <property type="term" value="F:oxidoreductase activity"/>
    <property type="evidence" value="ECO:0007669"/>
    <property type="project" value="UniProtKB-KW"/>
</dbReference>
<dbReference type="Gene3D" id="3.40.50.720">
    <property type="entry name" value="NAD(P)-binding Rossmann-like Domain"/>
    <property type="match status" value="2"/>
</dbReference>
<dbReference type="PANTHER" id="PTHR43333">
    <property type="entry name" value="2-HACID_DH_C DOMAIN-CONTAINING PROTEIN"/>
    <property type="match status" value="1"/>
</dbReference>
<keyword evidence="2" id="KW-0520">NAD</keyword>
<dbReference type="Proteomes" id="UP000321746">
    <property type="component" value="Unassembled WGS sequence"/>
</dbReference>
<keyword evidence="4" id="KW-0670">Pyruvate</keyword>
<name>A0A511XL19_9PROT</name>
<dbReference type="CDD" id="cd12164">
    <property type="entry name" value="GDH_like_2"/>
    <property type="match status" value="1"/>
</dbReference>
<dbReference type="InterPro" id="IPR036291">
    <property type="entry name" value="NAD(P)-bd_dom_sf"/>
</dbReference>
<accession>A0A511XL19</accession>
<keyword evidence="5" id="KW-1185">Reference proteome</keyword>
<dbReference type="GO" id="GO:0051287">
    <property type="term" value="F:NAD binding"/>
    <property type="evidence" value="ECO:0007669"/>
    <property type="project" value="InterPro"/>
</dbReference>
<evidence type="ECO:0000259" key="3">
    <source>
        <dbReference type="Pfam" id="PF02826"/>
    </source>
</evidence>